<evidence type="ECO:0000256" key="1">
    <source>
        <dbReference type="SAM" id="MobiDB-lite"/>
    </source>
</evidence>
<evidence type="ECO:0000313" key="3">
    <source>
        <dbReference type="EMBL" id="QDV44830.1"/>
    </source>
</evidence>
<reference evidence="3 4" key="1">
    <citation type="submission" date="2019-03" db="EMBL/GenBank/DDBJ databases">
        <title>Deep-cultivation of Planctomycetes and their phenomic and genomic characterization uncovers novel biology.</title>
        <authorList>
            <person name="Wiegand S."/>
            <person name="Jogler M."/>
            <person name="Boedeker C."/>
            <person name="Pinto D."/>
            <person name="Vollmers J."/>
            <person name="Rivas-Marin E."/>
            <person name="Kohn T."/>
            <person name="Peeters S.H."/>
            <person name="Heuer A."/>
            <person name="Rast P."/>
            <person name="Oberbeckmann S."/>
            <person name="Bunk B."/>
            <person name="Jeske O."/>
            <person name="Meyerdierks A."/>
            <person name="Storesund J.E."/>
            <person name="Kallscheuer N."/>
            <person name="Luecker S."/>
            <person name="Lage O.M."/>
            <person name="Pohl T."/>
            <person name="Merkel B.J."/>
            <person name="Hornburger P."/>
            <person name="Mueller R.-W."/>
            <person name="Bruemmer F."/>
            <person name="Labrenz M."/>
            <person name="Spormann A.M."/>
            <person name="Op den Camp H."/>
            <person name="Overmann J."/>
            <person name="Amann R."/>
            <person name="Jetten M.S.M."/>
            <person name="Mascher T."/>
            <person name="Medema M.H."/>
            <person name="Devos D.P."/>
            <person name="Kaster A.-K."/>
            <person name="Ovreas L."/>
            <person name="Rohde M."/>
            <person name="Galperin M.Y."/>
            <person name="Jogler C."/>
        </authorList>
    </citation>
    <scope>NUCLEOTIDE SEQUENCE [LARGE SCALE GENOMIC DNA]</scope>
    <source>
        <strain evidence="3 4">Enr13</strain>
    </source>
</reference>
<keyword evidence="4" id="KW-1185">Reference proteome</keyword>
<evidence type="ECO:0000313" key="4">
    <source>
        <dbReference type="Proteomes" id="UP000319004"/>
    </source>
</evidence>
<gene>
    <name evidence="3" type="ORF">Enr13x_47010</name>
</gene>
<evidence type="ECO:0008006" key="5">
    <source>
        <dbReference type="Google" id="ProtNLM"/>
    </source>
</evidence>
<feature type="signal peptide" evidence="2">
    <location>
        <begin position="1"/>
        <end position="32"/>
    </location>
</feature>
<keyword evidence="2" id="KW-0732">Signal</keyword>
<dbReference type="EMBL" id="CP037423">
    <property type="protein sequence ID" value="QDV44830.1"/>
    <property type="molecule type" value="Genomic_DNA"/>
</dbReference>
<sequence precursor="true">MKNSLPLLASVQTAGLVVAIAIALASFSPSTAAELPQAAPQTESCVLLRNGNVLSGAVTKIGGTICITRSDQSKINLPSDQVETVGRSMRELYEYRRKNRFQGDLKRVQADVRWCLRHGLVREAAQDVLEARSLEPSNPQTIQLLRQIAAVLKQQANPTQSPASDEPQVPSVRTVSHETAVVDDRGGVESETAAESSGLPESLVYEFTARIQPILMNRCTSCHARDDRNTREFQIHTALTSKWAPKDVAKDNLQAVMQYVDLTDPASSLIRRRASDGHGGRRHTFGSQGSAMMTSLDRWLHQLPSNHSASRWQAALGQGDGGETLVPASPPQLAAIDQTGQAGQTESAAGIPDLPETLPTESVWKAGPPVTETAPRTRRMPKVDNPFDPDIFNRRVHGR</sequence>
<dbReference type="KEGG" id="snep:Enr13x_47010"/>
<dbReference type="Proteomes" id="UP000319004">
    <property type="component" value="Chromosome"/>
</dbReference>
<dbReference type="AlphaFoldDB" id="A0A518HVF3"/>
<feature type="chain" id="PRO_5021841538" description="Planctomycete cytochrome C" evidence="2">
    <location>
        <begin position="33"/>
        <end position="399"/>
    </location>
</feature>
<evidence type="ECO:0000256" key="2">
    <source>
        <dbReference type="SAM" id="SignalP"/>
    </source>
</evidence>
<dbReference type="RefSeq" id="WP_145389103.1">
    <property type="nucleotide sequence ID" value="NZ_CP037423.1"/>
</dbReference>
<organism evidence="3 4">
    <name type="scientific">Stieleria neptunia</name>
    <dbReference type="NCBI Taxonomy" id="2527979"/>
    <lineage>
        <taxon>Bacteria</taxon>
        <taxon>Pseudomonadati</taxon>
        <taxon>Planctomycetota</taxon>
        <taxon>Planctomycetia</taxon>
        <taxon>Pirellulales</taxon>
        <taxon>Pirellulaceae</taxon>
        <taxon>Stieleria</taxon>
    </lineage>
</organism>
<accession>A0A518HVF3</accession>
<feature type="region of interest" description="Disordered" evidence="1">
    <location>
        <begin position="337"/>
        <end position="399"/>
    </location>
</feature>
<feature type="compositionally biased region" description="Polar residues" evidence="1">
    <location>
        <begin position="338"/>
        <end position="347"/>
    </location>
</feature>
<dbReference type="OrthoDB" id="251278at2"/>
<name>A0A518HVF3_9BACT</name>
<protein>
    <recommendedName>
        <fullName evidence="5">Planctomycete cytochrome C</fullName>
    </recommendedName>
</protein>
<proteinExistence type="predicted"/>